<name>A0ABU0E398_9FIRM</name>
<comment type="similarity">
    <text evidence="6">Belongs to the methyltransferase superfamily. RNA methyltransferase RsmG family.</text>
</comment>
<accession>A0ABU0E398</accession>
<feature type="binding site" evidence="6">
    <location>
        <position position="82"/>
    </location>
    <ligand>
        <name>S-adenosyl-L-methionine</name>
        <dbReference type="ChEBI" id="CHEBI:59789"/>
    </ligand>
</feature>
<dbReference type="RefSeq" id="WP_307407907.1">
    <property type="nucleotide sequence ID" value="NZ_JAUSUR010000003.1"/>
</dbReference>
<dbReference type="HAMAP" id="MF_00074">
    <property type="entry name" value="16SrRNA_methyltr_G"/>
    <property type="match status" value="1"/>
</dbReference>
<sequence>MEDKKNQFLENLKNHNLELNEHQKQQFETYAEMLIEWNQKMNLTAIAKKEDIYEKHFLDCILMSYAIDMKGSMCDVGSGAGFPSIPLKIVYPHLKVWIVEPLQKRCTFLNALVKELGLSDVVVVNARAEDYVKEKREYYDIVSARAVANLTMLSELCIPLVKVGGVFVAMKGPNIDIELEEAQSALKVLKGEVEAIDYQDLNGQIRNNLVIRKVGSTPKKYPRAFGQIKKNPLRSK</sequence>
<evidence type="ECO:0000313" key="8">
    <source>
        <dbReference type="Proteomes" id="UP001230220"/>
    </source>
</evidence>
<evidence type="ECO:0000256" key="2">
    <source>
        <dbReference type="ARBA" id="ARBA00022552"/>
    </source>
</evidence>
<keyword evidence="2 6" id="KW-0698">rRNA processing</keyword>
<dbReference type="InterPro" id="IPR029063">
    <property type="entry name" value="SAM-dependent_MTases_sf"/>
</dbReference>
<dbReference type="GO" id="GO:0008168">
    <property type="term" value="F:methyltransferase activity"/>
    <property type="evidence" value="ECO:0007669"/>
    <property type="project" value="UniProtKB-KW"/>
</dbReference>
<gene>
    <name evidence="6" type="primary">rsmG</name>
    <name evidence="7" type="ORF">J2S15_002048</name>
</gene>
<evidence type="ECO:0000256" key="5">
    <source>
        <dbReference type="ARBA" id="ARBA00022691"/>
    </source>
</evidence>
<feature type="binding site" evidence="6">
    <location>
        <position position="145"/>
    </location>
    <ligand>
        <name>S-adenosyl-L-methionine</name>
        <dbReference type="ChEBI" id="CHEBI:59789"/>
    </ligand>
</feature>
<comment type="caution">
    <text evidence="7">The sequence shown here is derived from an EMBL/GenBank/DDBJ whole genome shotgun (WGS) entry which is preliminary data.</text>
</comment>
<evidence type="ECO:0000256" key="6">
    <source>
        <dbReference type="HAMAP-Rule" id="MF_00074"/>
    </source>
</evidence>
<proteinExistence type="inferred from homology"/>
<dbReference type="Gene3D" id="3.40.50.150">
    <property type="entry name" value="Vaccinia Virus protein VP39"/>
    <property type="match status" value="1"/>
</dbReference>
<comment type="function">
    <text evidence="6">Specifically methylates the N7 position of a guanine in 16S rRNA.</text>
</comment>
<dbReference type="Proteomes" id="UP001230220">
    <property type="component" value="Unassembled WGS sequence"/>
</dbReference>
<dbReference type="PIRSF" id="PIRSF003078">
    <property type="entry name" value="GidB"/>
    <property type="match status" value="1"/>
</dbReference>
<comment type="subcellular location">
    <subcellularLocation>
        <location evidence="6">Cytoplasm</location>
    </subcellularLocation>
</comment>
<evidence type="ECO:0000256" key="1">
    <source>
        <dbReference type="ARBA" id="ARBA00022490"/>
    </source>
</evidence>
<dbReference type="PANTHER" id="PTHR31760">
    <property type="entry name" value="S-ADENOSYL-L-METHIONINE-DEPENDENT METHYLTRANSFERASES SUPERFAMILY PROTEIN"/>
    <property type="match status" value="1"/>
</dbReference>
<reference evidence="7 8" key="1">
    <citation type="submission" date="2023-07" db="EMBL/GenBank/DDBJ databases">
        <title>Genomic Encyclopedia of Type Strains, Phase IV (KMG-IV): sequencing the most valuable type-strain genomes for metagenomic binning, comparative biology and taxonomic classification.</title>
        <authorList>
            <person name="Goeker M."/>
        </authorList>
    </citation>
    <scope>NUCLEOTIDE SEQUENCE [LARGE SCALE GENOMIC DNA]</scope>
    <source>
        <strain evidence="7 8">DSM 16784</strain>
    </source>
</reference>
<keyword evidence="3 6" id="KW-0489">Methyltransferase</keyword>
<dbReference type="NCBIfam" id="TIGR00138">
    <property type="entry name" value="rsmG_gidB"/>
    <property type="match status" value="1"/>
</dbReference>
<keyword evidence="5 6" id="KW-0949">S-adenosyl-L-methionine</keyword>
<dbReference type="GO" id="GO:0032259">
    <property type="term" value="P:methylation"/>
    <property type="evidence" value="ECO:0007669"/>
    <property type="project" value="UniProtKB-KW"/>
</dbReference>
<dbReference type="EC" id="2.1.1.-" evidence="6"/>
<keyword evidence="8" id="KW-1185">Reference proteome</keyword>
<comment type="caution">
    <text evidence="6">Lacks conserved residue(s) required for the propagation of feature annotation.</text>
</comment>
<dbReference type="EMBL" id="JAUSUR010000003">
    <property type="protein sequence ID" value="MDQ0361301.1"/>
    <property type="molecule type" value="Genomic_DNA"/>
</dbReference>
<dbReference type="PANTHER" id="PTHR31760:SF0">
    <property type="entry name" value="S-ADENOSYL-L-METHIONINE-DEPENDENT METHYLTRANSFERASES SUPERFAMILY PROTEIN"/>
    <property type="match status" value="1"/>
</dbReference>
<feature type="binding site" evidence="6">
    <location>
        <begin position="128"/>
        <end position="129"/>
    </location>
    <ligand>
        <name>S-adenosyl-L-methionine</name>
        <dbReference type="ChEBI" id="CHEBI:59789"/>
    </ligand>
</feature>
<organism evidence="7 8">
    <name type="scientific">Breznakia pachnodae</name>
    <dbReference type="NCBI Taxonomy" id="265178"/>
    <lineage>
        <taxon>Bacteria</taxon>
        <taxon>Bacillati</taxon>
        <taxon>Bacillota</taxon>
        <taxon>Erysipelotrichia</taxon>
        <taxon>Erysipelotrichales</taxon>
        <taxon>Erysipelotrichaceae</taxon>
        <taxon>Breznakia</taxon>
    </lineage>
</organism>
<evidence type="ECO:0000256" key="4">
    <source>
        <dbReference type="ARBA" id="ARBA00022679"/>
    </source>
</evidence>
<dbReference type="InterPro" id="IPR003682">
    <property type="entry name" value="rRNA_ssu_MeTfrase_G"/>
</dbReference>
<protein>
    <recommendedName>
        <fullName evidence="6">Ribosomal RNA small subunit methyltransferase G</fullName>
        <ecNumber evidence="6">2.1.1.-</ecNumber>
    </recommendedName>
    <alternativeName>
        <fullName evidence="6">16S rRNA 7-methylguanosine methyltransferase</fullName>
        <shortName evidence="6">16S rRNA m7G methyltransferase</shortName>
    </alternativeName>
</protein>
<feature type="binding site" evidence="6">
    <location>
        <position position="77"/>
    </location>
    <ligand>
        <name>S-adenosyl-L-methionine</name>
        <dbReference type="ChEBI" id="CHEBI:59789"/>
    </ligand>
</feature>
<dbReference type="SUPFAM" id="SSF53335">
    <property type="entry name" value="S-adenosyl-L-methionine-dependent methyltransferases"/>
    <property type="match status" value="1"/>
</dbReference>
<keyword evidence="1 6" id="KW-0963">Cytoplasm</keyword>
<evidence type="ECO:0000313" key="7">
    <source>
        <dbReference type="EMBL" id="MDQ0361301.1"/>
    </source>
</evidence>
<keyword evidence="4 6" id="KW-0808">Transferase</keyword>
<evidence type="ECO:0000256" key="3">
    <source>
        <dbReference type="ARBA" id="ARBA00022603"/>
    </source>
</evidence>
<dbReference type="Pfam" id="PF02527">
    <property type="entry name" value="GidB"/>
    <property type="match status" value="1"/>
</dbReference>